<comment type="similarity">
    <text evidence="1">Belongs to the sigma-70 factor family.</text>
</comment>
<accession>A0A1E5G6I7</accession>
<evidence type="ECO:0000313" key="6">
    <source>
        <dbReference type="Proteomes" id="UP000094296"/>
    </source>
</evidence>
<dbReference type="SUPFAM" id="SSF46894">
    <property type="entry name" value="C-terminal effector domain of the bipartite response regulators"/>
    <property type="match status" value="1"/>
</dbReference>
<dbReference type="GO" id="GO:0003677">
    <property type="term" value="F:DNA binding"/>
    <property type="evidence" value="ECO:0007669"/>
    <property type="project" value="InterPro"/>
</dbReference>
<dbReference type="AlphaFoldDB" id="A0A1E5G6I7"/>
<dbReference type="InterPro" id="IPR013325">
    <property type="entry name" value="RNA_pol_sigma_r2"/>
</dbReference>
<keyword evidence="6" id="KW-1185">Reference proteome</keyword>
<dbReference type="Pfam" id="PF04542">
    <property type="entry name" value="Sigma70_r2"/>
    <property type="match status" value="1"/>
</dbReference>
<dbReference type="EMBL" id="MIJE01000001">
    <property type="protein sequence ID" value="OEF98364.1"/>
    <property type="molecule type" value="Genomic_DNA"/>
</dbReference>
<name>A0A1E5G6I7_9FIRM</name>
<dbReference type="NCBIfam" id="TIGR02937">
    <property type="entry name" value="sigma70-ECF"/>
    <property type="match status" value="1"/>
</dbReference>
<protein>
    <recommendedName>
        <fullName evidence="2">RNA polymerase sigma factor SigS</fullName>
    </recommendedName>
</protein>
<dbReference type="GO" id="GO:0006352">
    <property type="term" value="P:DNA-templated transcription initiation"/>
    <property type="evidence" value="ECO:0007669"/>
    <property type="project" value="InterPro"/>
</dbReference>
<proteinExistence type="inferred from homology"/>
<dbReference type="STRING" id="766136.BHF68_01420"/>
<sequence length="211" mass="24735">MKNLIKQYNQTTNREIKNSLFQLIFTNVEKIFISLCMKSNVASHSFDDVRQEVMEKLWRVLPSYDADRANFTTFFYRVADNVIKDYQRLQNRRNMFITHIEQFEQGELAVGAVCEEYNEFEFAKSFGAIRTITPSEKEIAILLMQGYSKSDIAEMRGTSKAAVTKACQKIRIKYMQDQELAQADSSFLFLVFFRMQLNNYFELSILGEKQL</sequence>
<dbReference type="InterPro" id="IPR016032">
    <property type="entry name" value="Sig_transdc_resp-reg_C-effctor"/>
</dbReference>
<evidence type="ECO:0000256" key="3">
    <source>
        <dbReference type="ARBA" id="ARBA00024701"/>
    </source>
</evidence>
<comment type="caution">
    <text evidence="5">The sequence shown here is derived from an EMBL/GenBank/DDBJ whole genome shotgun (WGS) entry which is preliminary data.</text>
</comment>
<dbReference type="Gene3D" id="1.10.10.10">
    <property type="entry name" value="Winged helix-like DNA-binding domain superfamily/Winged helix DNA-binding domain"/>
    <property type="match status" value="1"/>
</dbReference>
<feature type="domain" description="RNA polymerase sigma-70 region 2" evidence="4">
    <location>
        <begin position="34"/>
        <end position="92"/>
    </location>
</feature>
<dbReference type="InterPro" id="IPR014284">
    <property type="entry name" value="RNA_pol_sigma-70_dom"/>
</dbReference>
<dbReference type="SUPFAM" id="SSF88946">
    <property type="entry name" value="Sigma2 domain of RNA polymerase sigma factors"/>
    <property type="match status" value="1"/>
</dbReference>
<dbReference type="RefSeq" id="WP_069641856.1">
    <property type="nucleotide sequence ID" value="NZ_MIJE01000001.1"/>
</dbReference>
<evidence type="ECO:0000313" key="5">
    <source>
        <dbReference type="EMBL" id="OEF98364.1"/>
    </source>
</evidence>
<comment type="function">
    <text evidence="3">Sigma factors are initiation factors that promote the attachment of RNA polymerase to specific initiation sites and are then released. Sigma-S contributes to the protection against external stress, thus playing a role in cellular fitness and survival.</text>
</comment>
<evidence type="ECO:0000256" key="2">
    <source>
        <dbReference type="ARBA" id="ARBA00021245"/>
    </source>
</evidence>
<gene>
    <name evidence="5" type="ORF">BHF68_01420</name>
</gene>
<reference evidence="5 6" key="1">
    <citation type="submission" date="2016-09" db="EMBL/GenBank/DDBJ databases">
        <title>Draft genome sequence for the type strain of Desulfuribacillus alkaliarsenatis AHT28, an obligately anaerobic, sulfidogenic bacterium isolated from Russian soda lake sediments.</title>
        <authorList>
            <person name="Abin C.A."/>
            <person name="Hollibaugh J.T."/>
        </authorList>
    </citation>
    <scope>NUCLEOTIDE SEQUENCE [LARGE SCALE GENOMIC DNA]</scope>
    <source>
        <strain evidence="5 6">AHT28</strain>
    </source>
</reference>
<dbReference type="GO" id="GO:0003700">
    <property type="term" value="F:DNA-binding transcription factor activity"/>
    <property type="evidence" value="ECO:0007669"/>
    <property type="project" value="InterPro"/>
</dbReference>
<evidence type="ECO:0000259" key="4">
    <source>
        <dbReference type="Pfam" id="PF04542"/>
    </source>
</evidence>
<dbReference type="InterPro" id="IPR036388">
    <property type="entry name" value="WH-like_DNA-bd_sf"/>
</dbReference>
<evidence type="ECO:0000256" key="1">
    <source>
        <dbReference type="ARBA" id="ARBA00007788"/>
    </source>
</evidence>
<dbReference type="InterPro" id="IPR007627">
    <property type="entry name" value="RNA_pol_sigma70_r2"/>
</dbReference>
<dbReference type="Proteomes" id="UP000094296">
    <property type="component" value="Unassembled WGS sequence"/>
</dbReference>
<dbReference type="OrthoDB" id="9784272at2"/>
<organism evidence="5 6">
    <name type="scientific">Desulfuribacillus alkaliarsenatis</name>
    <dbReference type="NCBI Taxonomy" id="766136"/>
    <lineage>
        <taxon>Bacteria</taxon>
        <taxon>Bacillati</taxon>
        <taxon>Bacillota</taxon>
        <taxon>Desulfuribacillia</taxon>
        <taxon>Desulfuribacillales</taxon>
        <taxon>Desulfuribacillaceae</taxon>
        <taxon>Desulfuribacillus</taxon>
    </lineage>
</organism>
<dbReference type="Gene3D" id="1.10.1740.10">
    <property type="match status" value="1"/>
</dbReference>